<dbReference type="SUPFAM" id="SSF53474">
    <property type="entry name" value="alpha/beta-Hydrolases"/>
    <property type="match status" value="1"/>
</dbReference>
<evidence type="ECO:0000259" key="8">
    <source>
        <dbReference type="SMART" id="SM00388"/>
    </source>
</evidence>
<evidence type="ECO:0000256" key="1">
    <source>
        <dbReference type="ARBA" id="ARBA00008645"/>
    </source>
</evidence>
<dbReference type="InterPro" id="IPR000073">
    <property type="entry name" value="AB_hydrolase_1"/>
</dbReference>
<dbReference type="GO" id="GO:0009881">
    <property type="term" value="F:photoreceptor activity"/>
    <property type="evidence" value="ECO:0007669"/>
    <property type="project" value="UniProtKB-KW"/>
</dbReference>
<dbReference type="SUPFAM" id="SSF47384">
    <property type="entry name" value="Homodimeric domain of signal transducing histidine kinase"/>
    <property type="match status" value="1"/>
</dbReference>
<evidence type="ECO:0000313" key="9">
    <source>
        <dbReference type="EMBL" id="GFA22706.1"/>
    </source>
</evidence>
<dbReference type="Pfam" id="PF00512">
    <property type="entry name" value="HisKA"/>
    <property type="match status" value="1"/>
</dbReference>
<dbReference type="InterPro" id="IPR029058">
    <property type="entry name" value="AB_hydrolase_fold"/>
</dbReference>
<dbReference type="InterPro" id="IPR000014">
    <property type="entry name" value="PAS"/>
</dbReference>
<dbReference type="GO" id="GO:0000155">
    <property type="term" value="F:phosphorelay sensor kinase activity"/>
    <property type="evidence" value="ECO:0007669"/>
    <property type="project" value="InterPro"/>
</dbReference>
<proteinExistence type="inferred from homology"/>
<dbReference type="CDD" id="cd00082">
    <property type="entry name" value="HisKA"/>
    <property type="match status" value="1"/>
</dbReference>
<comment type="caution">
    <text evidence="9">The sequence shown here is derived from an EMBL/GenBank/DDBJ whole genome shotgun (WGS) entry which is preliminary data.</text>
</comment>
<feature type="non-terminal residue" evidence="9">
    <location>
        <position position="448"/>
    </location>
</feature>
<dbReference type="Gene3D" id="1.10.287.130">
    <property type="match status" value="1"/>
</dbReference>
<dbReference type="Gene3D" id="3.40.50.1820">
    <property type="entry name" value="alpha/beta hydrolase"/>
    <property type="match status" value="1"/>
</dbReference>
<name>A0A699JBE5_TANCI</name>
<protein>
    <submittedName>
        <fullName evidence="9">Uncharacterized protein</fullName>
    </submittedName>
</protein>
<keyword evidence="3" id="KW-0716">Sensory transduction</keyword>
<evidence type="ECO:0000256" key="2">
    <source>
        <dbReference type="ARBA" id="ARBA00022543"/>
    </source>
</evidence>
<dbReference type="EMBL" id="BKCJ010388807">
    <property type="protein sequence ID" value="GFA22706.1"/>
    <property type="molecule type" value="Genomic_DNA"/>
</dbReference>
<dbReference type="SMART" id="SM00091">
    <property type="entry name" value="PAS"/>
    <property type="match status" value="1"/>
</dbReference>
<dbReference type="SMART" id="SM00388">
    <property type="entry name" value="HisKA"/>
    <property type="match status" value="1"/>
</dbReference>
<comment type="similarity">
    <text evidence="1">Belongs to the AB hydrolase superfamily.</text>
</comment>
<feature type="coiled-coil region" evidence="6">
    <location>
        <begin position="344"/>
        <end position="385"/>
    </location>
</feature>
<organism evidence="9">
    <name type="scientific">Tanacetum cinerariifolium</name>
    <name type="common">Dalmatian daisy</name>
    <name type="synonym">Chrysanthemum cinerariifolium</name>
    <dbReference type="NCBI Taxonomy" id="118510"/>
    <lineage>
        <taxon>Eukaryota</taxon>
        <taxon>Viridiplantae</taxon>
        <taxon>Streptophyta</taxon>
        <taxon>Embryophyta</taxon>
        <taxon>Tracheophyta</taxon>
        <taxon>Spermatophyta</taxon>
        <taxon>Magnoliopsida</taxon>
        <taxon>eudicotyledons</taxon>
        <taxon>Gunneridae</taxon>
        <taxon>Pentapetalae</taxon>
        <taxon>asterids</taxon>
        <taxon>campanulids</taxon>
        <taxon>Asterales</taxon>
        <taxon>Asteraceae</taxon>
        <taxon>Asteroideae</taxon>
        <taxon>Anthemideae</taxon>
        <taxon>Anthemidinae</taxon>
        <taxon>Tanacetum</taxon>
    </lineage>
</organism>
<keyword evidence="2" id="KW-0600">Photoreceptor protein</keyword>
<sequence>MELERRNNVKVTGEGPATLIFSHGFGCDQSMWRYLAPDFAGRFRVVLYDLVGAGGSDLTAYSASRYNSLGGYADDLAQLIEQFAIGPVITVGHSVSAMIGALADRQSPGRIAGHVMIGPSPCYINSDDYVGGFTLEDVESLLDTLDRNYLGWSSTMAPAIMGAPGQPALGVELTNSFCRTEPEIAKQFARVTFLSDNRADLQGLNTPTLIIQSTDDMIAPVEVGDDRPPLPDIEVLFSGAPCGLVVTEQNGTIVRANLTFCTWIGMTENALLGRRFQSLLTMGGRIFHQTHWAPLMQMQGSVAEVKLDVLHHDRRIITMLLNGVRREHAGGCFHELALFTTTDRDMYERELLNARKVAEQLLAEKSEAENALREAQEKLRAAYLKAQQRATFAEQMVAIVSHDLKNPLTAIKMATQMLSRSERPPRETTLLGHIGQSTDRAERMISDL</sequence>
<dbReference type="CDD" id="cd00130">
    <property type="entry name" value="PAS"/>
    <property type="match status" value="1"/>
</dbReference>
<keyword evidence="6" id="KW-0175">Coiled coil</keyword>
<evidence type="ECO:0000256" key="5">
    <source>
        <dbReference type="ARBA" id="ARBA00023170"/>
    </source>
</evidence>
<gene>
    <name evidence="9" type="ORF">Tci_594678</name>
</gene>
<dbReference type="Gene3D" id="3.30.450.20">
    <property type="entry name" value="PAS domain"/>
    <property type="match status" value="1"/>
</dbReference>
<evidence type="ECO:0000256" key="6">
    <source>
        <dbReference type="SAM" id="Coils"/>
    </source>
</evidence>
<dbReference type="PANTHER" id="PTHR43039">
    <property type="entry name" value="ESTERASE-RELATED"/>
    <property type="match status" value="1"/>
</dbReference>
<dbReference type="InterPro" id="IPR003661">
    <property type="entry name" value="HisK_dim/P_dom"/>
</dbReference>
<keyword evidence="4" id="KW-0157">Chromophore</keyword>
<keyword evidence="5" id="KW-0675">Receptor</keyword>
<feature type="domain" description="Signal transduction histidine kinase dimerisation/phosphoacceptor" evidence="8">
    <location>
        <begin position="392"/>
        <end position="448"/>
    </location>
</feature>
<dbReference type="SUPFAM" id="SSF55785">
    <property type="entry name" value="PYP-like sensor domain (PAS domain)"/>
    <property type="match status" value="1"/>
</dbReference>
<evidence type="ECO:0000256" key="4">
    <source>
        <dbReference type="ARBA" id="ARBA00022991"/>
    </source>
</evidence>
<dbReference type="InterPro" id="IPR035965">
    <property type="entry name" value="PAS-like_dom_sf"/>
</dbReference>
<evidence type="ECO:0000259" key="7">
    <source>
        <dbReference type="SMART" id="SM00091"/>
    </source>
</evidence>
<accession>A0A699JBE5</accession>
<dbReference type="InterPro" id="IPR036097">
    <property type="entry name" value="HisK_dim/P_sf"/>
</dbReference>
<feature type="domain" description="PAS" evidence="7">
    <location>
        <begin position="231"/>
        <end position="297"/>
    </location>
</feature>
<dbReference type="GO" id="GO:0016787">
    <property type="term" value="F:hydrolase activity"/>
    <property type="evidence" value="ECO:0007669"/>
    <property type="project" value="UniProtKB-ARBA"/>
</dbReference>
<dbReference type="AlphaFoldDB" id="A0A699JBE5"/>
<dbReference type="Pfam" id="PF12697">
    <property type="entry name" value="Abhydrolase_6"/>
    <property type="match status" value="1"/>
</dbReference>
<evidence type="ECO:0000256" key="3">
    <source>
        <dbReference type="ARBA" id="ARBA00022606"/>
    </source>
</evidence>
<reference evidence="9" key="1">
    <citation type="journal article" date="2019" name="Sci. Rep.">
        <title>Draft genome of Tanacetum cinerariifolium, the natural source of mosquito coil.</title>
        <authorList>
            <person name="Yamashiro T."/>
            <person name="Shiraishi A."/>
            <person name="Satake H."/>
            <person name="Nakayama K."/>
        </authorList>
    </citation>
    <scope>NUCLEOTIDE SEQUENCE</scope>
</reference>